<gene>
    <name evidence="2" type="ORF">CSUI_000202</name>
</gene>
<sequence length="64" mass="7592">MTWYRRHRQSRGLNSKKRKEKEGEDSDEENALFFFDQEEEEDEGNPSIQHEDTGSVLSTLFLTL</sequence>
<reference evidence="2 3" key="1">
    <citation type="journal article" date="2017" name="Int. J. Parasitol.">
        <title>The genome of the protozoan parasite Cystoisospora suis and a reverse vaccinology approach to identify vaccine candidates.</title>
        <authorList>
            <person name="Palmieri N."/>
            <person name="Shrestha A."/>
            <person name="Ruttkowski B."/>
            <person name="Beck T."/>
            <person name="Vogl C."/>
            <person name="Tomley F."/>
            <person name="Blake D.P."/>
            <person name="Joachim A."/>
        </authorList>
    </citation>
    <scope>NUCLEOTIDE SEQUENCE [LARGE SCALE GENOMIC DNA]</scope>
    <source>
        <strain evidence="2 3">Wien I</strain>
    </source>
</reference>
<proteinExistence type="predicted"/>
<dbReference type="Proteomes" id="UP000221165">
    <property type="component" value="Unassembled WGS sequence"/>
</dbReference>
<dbReference type="RefSeq" id="XP_067927590.1">
    <property type="nucleotide sequence ID" value="XM_068060436.1"/>
</dbReference>
<keyword evidence="3" id="KW-1185">Reference proteome</keyword>
<organism evidence="2 3">
    <name type="scientific">Cystoisospora suis</name>
    <dbReference type="NCBI Taxonomy" id="483139"/>
    <lineage>
        <taxon>Eukaryota</taxon>
        <taxon>Sar</taxon>
        <taxon>Alveolata</taxon>
        <taxon>Apicomplexa</taxon>
        <taxon>Conoidasida</taxon>
        <taxon>Coccidia</taxon>
        <taxon>Eucoccidiorida</taxon>
        <taxon>Eimeriorina</taxon>
        <taxon>Sarcocystidae</taxon>
        <taxon>Cystoisospora</taxon>
    </lineage>
</organism>
<dbReference type="AlphaFoldDB" id="A0A2C6LHQ3"/>
<evidence type="ECO:0000313" key="3">
    <source>
        <dbReference type="Proteomes" id="UP000221165"/>
    </source>
</evidence>
<name>A0A2C6LHQ3_9APIC</name>
<evidence type="ECO:0000256" key="1">
    <source>
        <dbReference type="SAM" id="MobiDB-lite"/>
    </source>
</evidence>
<dbReference type="GeneID" id="94423647"/>
<feature type="compositionally biased region" description="Acidic residues" evidence="1">
    <location>
        <begin position="23"/>
        <end position="32"/>
    </location>
</feature>
<feature type="region of interest" description="Disordered" evidence="1">
    <location>
        <begin position="1"/>
        <end position="32"/>
    </location>
</feature>
<dbReference type="EMBL" id="MIGC01000092">
    <property type="protein sequence ID" value="PHJ25944.1"/>
    <property type="molecule type" value="Genomic_DNA"/>
</dbReference>
<protein>
    <submittedName>
        <fullName evidence="2">Uncharacterized protein</fullName>
    </submittedName>
</protein>
<feature type="compositionally biased region" description="Basic residues" evidence="1">
    <location>
        <begin position="1"/>
        <end position="19"/>
    </location>
</feature>
<accession>A0A2C6LHQ3</accession>
<dbReference type="VEuPathDB" id="ToxoDB:CSUI_000202"/>
<comment type="caution">
    <text evidence="2">The sequence shown here is derived from an EMBL/GenBank/DDBJ whole genome shotgun (WGS) entry which is preliminary data.</text>
</comment>
<evidence type="ECO:0000313" key="2">
    <source>
        <dbReference type="EMBL" id="PHJ25944.1"/>
    </source>
</evidence>